<comment type="caution">
    <text evidence="1">The sequence shown here is derived from an EMBL/GenBank/DDBJ whole genome shotgun (WGS) entry which is preliminary data.</text>
</comment>
<dbReference type="Proteomes" id="UP000004605">
    <property type="component" value="Unassembled WGS sequence"/>
</dbReference>
<dbReference type="RefSeq" id="WP_006714892.1">
    <property type="nucleotide sequence ID" value="NZ_AFWF01000323.1"/>
</dbReference>
<gene>
    <name evidence="1" type="ORF">VII00023_10724</name>
</gene>
<keyword evidence="2" id="KW-1185">Reference proteome</keyword>
<accession>F9S8X1</accession>
<dbReference type="EMBL" id="AFWF01000323">
    <property type="protein sequence ID" value="EGU29213.1"/>
    <property type="molecule type" value="Genomic_DNA"/>
</dbReference>
<organism evidence="1 2">
    <name type="scientific">Vibrio ichthyoenteri ATCC 700023</name>
    <dbReference type="NCBI Taxonomy" id="870968"/>
    <lineage>
        <taxon>Bacteria</taxon>
        <taxon>Pseudomonadati</taxon>
        <taxon>Pseudomonadota</taxon>
        <taxon>Gammaproteobacteria</taxon>
        <taxon>Vibrionales</taxon>
        <taxon>Vibrionaceae</taxon>
        <taxon>Vibrio</taxon>
    </lineage>
</organism>
<protein>
    <submittedName>
        <fullName evidence="1">Uncharacterized protein</fullName>
    </submittedName>
</protein>
<evidence type="ECO:0000313" key="2">
    <source>
        <dbReference type="Proteomes" id="UP000004605"/>
    </source>
</evidence>
<proteinExistence type="predicted"/>
<reference evidence="1 2" key="1">
    <citation type="journal article" date="2012" name="Int. J. Syst. Evol. Microbiol.">
        <title>Vibrio caribbeanicus sp. nov., isolated from the marine sponge Scleritoderma cyanea.</title>
        <authorList>
            <person name="Hoffmann M."/>
            <person name="Monday S.R."/>
            <person name="Allard M.W."/>
            <person name="Strain E.A."/>
            <person name="Whittaker P."/>
            <person name="Naum M."/>
            <person name="McCarthy P.J."/>
            <person name="Lopez J.V."/>
            <person name="Fischer M."/>
            <person name="Brown E.W."/>
        </authorList>
    </citation>
    <scope>NUCLEOTIDE SEQUENCE [LARGE SCALE GENOMIC DNA]</scope>
    <source>
        <strain evidence="1 2">ATCC 700023</strain>
    </source>
</reference>
<evidence type="ECO:0000313" key="1">
    <source>
        <dbReference type="EMBL" id="EGU29213.1"/>
    </source>
</evidence>
<dbReference type="AlphaFoldDB" id="F9S8X1"/>
<name>F9S8X1_9VIBR</name>
<sequence length="129" mass="14920">MSTTINTVTLNHQPMENHADWSDLLEGEWYYVINHNGHSSVGQWRTRQGCFYSQSGDNIDVTKAKEIIKVAELRLKNSREFPLCSNPFIQRRNGFKVLMEVPRQGFLLINCELAMSVDSSFPFNYTMMP</sequence>